<protein>
    <submittedName>
        <fullName evidence="1">Uncharacterized protein</fullName>
    </submittedName>
</protein>
<reference evidence="1" key="2">
    <citation type="journal article" date="2015" name="Data Brief">
        <title>Shoot transcriptome of the giant reed, Arundo donax.</title>
        <authorList>
            <person name="Barrero R.A."/>
            <person name="Guerrero F.D."/>
            <person name="Moolhuijzen P."/>
            <person name="Goolsby J.A."/>
            <person name="Tidwell J."/>
            <person name="Bellgard S.E."/>
            <person name="Bellgard M.I."/>
        </authorList>
    </citation>
    <scope>NUCLEOTIDE SEQUENCE</scope>
    <source>
        <tissue evidence="1">Shoot tissue taken approximately 20 cm above the soil surface</tissue>
    </source>
</reference>
<accession>A0A0A9C6X8</accession>
<sequence>MLCPIFLEMHTAHAWNVLSRGDGLFKTAFVTEPNCPAHSSQPNCPAHSSHTNNISMTQLDEYLLTKNGVIQ</sequence>
<organism evidence="1">
    <name type="scientific">Arundo donax</name>
    <name type="common">Giant reed</name>
    <name type="synonym">Donax arundinaceus</name>
    <dbReference type="NCBI Taxonomy" id="35708"/>
    <lineage>
        <taxon>Eukaryota</taxon>
        <taxon>Viridiplantae</taxon>
        <taxon>Streptophyta</taxon>
        <taxon>Embryophyta</taxon>
        <taxon>Tracheophyta</taxon>
        <taxon>Spermatophyta</taxon>
        <taxon>Magnoliopsida</taxon>
        <taxon>Liliopsida</taxon>
        <taxon>Poales</taxon>
        <taxon>Poaceae</taxon>
        <taxon>PACMAD clade</taxon>
        <taxon>Arundinoideae</taxon>
        <taxon>Arundineae</taxon>
        <taxon>Arundo</taxon>
    </lineage>
</organism>
<reference evidence="1" key="1">
    <citation type="submission" date="2014-09" db="EMBL/GenBank/DDBJ databases">
        <authorList>
            <person name="Magalhaes I.L.F."/>
            <person name="Oliveira U."/>
            <person name="Santos F.R."/>
            <person name="Vidigal T.H.D.A."/>
            <person name="Brescovit A.D."/>
            <person name="Santos A.J."/>
        </authorList>
    </citation>
    <scope>NUCLEOTIDE SEQUENCE</scope>
    <source>
        <tissue evidence="1">Shoot tissue taken approximately 20 cm above the soil surface</tissue>
    </source>
</reference>
<proteinExistence type="predicted"/>
<evidence type="ECO:0000313" key="1">
    <source>
        <dbReference type="EMBL" id="JAD70208.1"/>
    </source>
</evidence>
<dbReference type="AlphaFoldDB" id="A0A0A9C6X8"/>
<dbReference type="EMBL" id="GBRH01227687">
    <property type="protein sequence ID" value="JAD70208.1"/>
    <property type="molecule type" value="Transcribed_RNA"/>
</dbReference>
<name>A0A0A9C6X8_ARUDO</name>